<dbReference type="RefSeq" id="WP_217807384.1">
    <property type="nucleotide sequence ID" value="NZ_FXAM01000003.1"/>
</dbReference>
<name>A0A1Y6D3R9_9GAMM</name>
<dbReference type="InterPro" id="IPR008995">
    <property type="entry name" value="Mo/tungstate-bd_C_term_dom"/>
</dbReference>
<dbReference type="InterPro" id="IPR051815">
    <property type="entry name" value="Molybdate_resp_trans_reg"/>
</dbReference>
<evidence type="ECO:0000259" key="6">
    <source>
        <dbReference type="PROSITE" id="PS51866"/>
    </source>
</evidence>
<dbReference type="PANTHER" id="PTHR30432">
    <property type="entry name" value="TRANSCRIPTIONAL REGULATOR MODE"/>
    <property type="match status" value="1"/>
</dbReference>
<accession>A0A1Y6D3R9</accession>
<dbReference type="STRING" id="1760988.SAMN02949497_0159"/>
<keyword evidence="4" id="KW-0677">Repeat</keyword>
<dbReference type="InterPro" id="IPR004606">
    <property type="entry name" value="Mop_domain"/>
</dbReference>
<dbReference type="InterPro" id="IPR005116">
    <property type="entry name" value="Transp-assoc_OB_typ1"/>
</dbReference>
<dbReference type="InterPro" id="IPR036388">
    <property type="entry name" value="WH-like_DNA-bd_sf"/>
</dbReference>
<dbReference type="Proteomes" id="UP000192923">
    <property type="component" value="Unassembled WGS sequence"/>
</dbReference>
<evidence type="ECO:0000313" key="7">
    <source>
        <dbReference type="EMBL" id="SMF97589.1"/>
    </source>
</evidence>
<keyword evidence="3 5" id="KW-0500">Molybdenum</keyword>
<protein>
    <submittedName>
        <fullName evidence="7">Molybdate transport system regulatory protein</fullName>
    </submittedName>
</protein>
<comment type="similarity">
    <text evidence="1 5">Belongs to the ModE family.</text>
</comment>
<feature type="domain" description="Mop" evidence="6">
    <location>
        <begin position="129"/>
        <end position="195"/>
    </location>
</feature>
<dbReference type="GO" id="GO:0006355">
    <property type="term" value="P:regulation of DNA-templated transcription"/>
    <property type="evidence" value="ECO:0007669"/>
    <property type="project" value="InterPro"/>
</dbReference>
<dbReference type="GO" id="GO:0015689">
    <property type="term" value="P:molybdate ion transport"/>
    <property type="evidence" value="ECO:0007669"/>
    <property type="project" value="UniProtKB-UniRule"/>
</dbReference>
<dbReference type="InterPro" id="IPR016462">
    <property type="entry name" value="ModE"/>
</dbReference>
<organism evidence="7 8">
    <name type="scientific">Methylomagnum ishizawai</name>
    <dbReference type="NCBI Taxonomy" id="1760988"/>
    <lineage>
        <taxon>Bacteria</taxon>
        <taxon>Pseudomonadati</taxon>
        <taxon>Pseudomonadota</taxon>
        <taxon>Gammaproteobacteria</taxon>
        <taxon>Methylococcales</taxon>
        <taxon>Methylococcaceae</taxon>
        <taxon>Methylomagnum</taxon>
    </lineage>
</organism>
<reference evidence="7 8" key="1">
    <citation type="submission" date="2016-12" db="EMBL/GenBank/DDBJ databases">
        <authorList>
            <person name="Song W.-J."/>
            <person name="Kurnit D.M."/>
        </authorList>
    </citation>
    <scope>NUCLEOTIDE SEQUENCE [LARGE SCALE GENOMIC DNA]</scope>
    <source>
        <strain evidence="7 8">175</strain>
    </source>
</reference>
<evidence type="ECO:0000256" key="5">
    <source>
        <dbReference type="PIRNR" id="PIRNR005763"/>
    </source>
</evidence>
<feature type="domain" description="Mop" evidence="6">
    <location>
        <begin position="201"/>
        <end position="267"/>
    </location>
</feature>
<dbReference type="AlphaFoldDB" id="A0A1Y6D3R9"/>
<keyword evidence="8" id="KW-1185">Reference proteome</keyword>
<evidence type="ECO:0000256" key="1">
    <source>
        <dbReference type="ARBA" id="ARBA00008110"/>
    </source>
</evidence>
<dbReference type="Gene3D" id="2.40.50.100">
    <property type="match status" value="2"/>
</dbReference>
<gene>
    <name evidence="7" type="ORF">SAMN02949497_0159</name>
</gene>
<dbReference type="SUPFAM" id="SSF46785">
    <property type="entry name" value="Winged helix' DNA-binding domain"/>
    <property type="match status" value="1"/>
</dbReference>
<evidence type="ECO:0000256" key="3">
    <source>
        <dbReference type="ARBA" id="ARBA00022505"/>
    </source>
</evidence>
<keyword evidence="2 5" id="KW-0813">Transport</keyword>
<evidence type="ECO:0000313" key="8">
    <source>
        <dbReference type="Proteomes" id="UP000192923"/>
    </source>
</evidence>
<dbReference type="PANTHER" id="PTHR30432:SF1">
    <property type="entry name" value="DNA-BINDING TRANSCRIPTIONAL DUAL REGULATOR MODE"/>
    <property type="match status" value="1"/>
</dbReference>
<dbReference type="GO" id="GO:0030151">
    <property type="term" value="F:molybdenum ion binding"/>
    <property type="evidence" value="ECO:0007669"/>
    <property type="project" value="UniProtKB-UniRule"/>
</dbReference>
<dbReference type="PIRSF" id="PIRSF005763">
    <property type="entry name" value="Txn_reg_ModE"/>
    <property type="match status" value="1"/>
</dbReference>
<dbReference type="PROSITE" id="PS51866">
    <property type="entry name" value="MOP"/>
    <property type="match status" value="2"/>
</dbReference>
<evidence type="ECO:0000256" key="2">
    <source>
        <dbReference type="ARBA" id="ARBA00022448"/>
    </source>
</evidence>
<proteinExistence type="inferred from homology"/>
<dbReference type="Gene3D" id="1.10.10.10">
    <property type="entry name" value="Winged helix-like DNA-binding domain superfamily/Winged helix DNA-binding domain"/>
    <property type="match status" value="1"/>
</dbReference>
<evidence type="ECO:0000256" key="4">
    <source>
        <dbReference type="ARBA" id="ARBA00022737"/>
    </source>
</evidence>
<sequence>MPPSREPHSPRIVNSELRLAGGLTERLFDLLGAIEATGSISGAAREIDMSYKGAWEMLERANNLSPQVLVNTEVGGRRGGGAQLTAPGRELLGLFNQARERHRQFLRDMNARLLGDPGLRVFFRRLEMRISACNQLFGRVERVRPGDAGTEVELRIKGGHNLVAWVTGLSAGTMKLRPGLEVVALIKAPQVVLLKGFGGYRLSAENQLAGTVERVRKGAVNTEVVVQLPGGDVIASVMTHESLELMELAAGDAVTALFDPESVVLGLDGRPGGV</sequence>
<dbReference type="SUPFAM" id="SSF50331">
    <property type="entry name" value="MOP-like"/>
    <property type="match status" value="2"/>
</dbReference>
<dbReference type="InterPro" id="IPR036390">
    <property type="entry name" value="WH_DNA-bd_sf"/>
</dbReference>
<dbReference type="NCBIfam" id="TIGR00638">
    <property type="entry name" value="Mop"/>
    <property type="match status" value="1"/>
</dbReference>
<dbReference type="EMBL" id="FXAM01000003">
    <property type="protein sequence ID" value="SMF97589.1"/>
    <property type="molecule type" value="Genomic_DNA"/>
</dbReference>
<dbReference type="Pfam" id="PF03459">
    <property type="entry name" value="TOBE"/>
    <property type="match status" value="2"/>
</dbReference>